<dbReference type="AlphaFoldDB" id="A0A841HRG1"/>
<accession>A0A841HRG1</accession>
<feature type="region of interest" description="Disordered" evidence="1">
    <location>
        <begin position="211"/>
        <end position="236"/>
    </location>
</feature>
<evidence type="ECO:0000313" key="3">
    <source>
        <dbReference type="Proteomes" id="UP000588068"/>
    </source>
</evidence>
<dbReference type="InterPro" id="IPR005358">
    <property type="entry name" value="Puta_zinc/iron-chelating_dom"/>
</dbReference>
<organism evidence="2 3">
    <name type="scientific">Povalibacter uvarum</name>
    <dbReference type="NCBI Taxonomy" id="732238"/>
    <lineage>
        <taxon>Bacteria</taxon>
        <taxon>Pseudomonadati</taxon>
        <taxon>Pseudomonadota</taxon>
        <taxon>Gammaproteobacteria</taxon>
        <taxon>Steroidobacterales</taxon>
        <taxon>Steroidobacteraceae</taxon>
        <taxon>Povalibacter</taxon>
    </lineage>
</organism>
<name>A0A841HRG1_9GAMM</name>
<protein>
    <submittedName>
        <fullName evidence="2">Fe-S-cluster containining protein</fullName>
    </submittedName>
</protein>
<comment type="caution">
    <text evidence="2">The sequence shown here is derived from an EMBL/GenBank/DDBJ whole genome shotgun (WGS) entry which is preliminary data.</text>
</comment>
<proteinExistence type="predicted"/>
<dbReference type="Pfam" id="PF03692">
    <property type="entry name" value="CxxCxxCC"/>
    <property type="match status" value="1"/>
</dbReference>
<dbReference type="EMBL" id="JACHHZ010000005">
    <property type="protein sequence ID" value="MBB6095353.1"/>
    <property type="molecule type" value="Genomic_DNA"/>
</dbReference>
<evidence type="ECO:0000256" key="1">
    <source>
        <dbReference type="SAM" id="MobiDB-lite"/>
    </source>
</evidence>
<reference evidence="2 3" key="1">
    <citation type="submission" date="2020-08" db="EMBL/GenBank/DDBJ databases">
        <title>Genomic Encyclopedia of Type Strains, Phase IV (KMG-IV): sequencing the most valuable type-strain genomes for metagenomic binning, comparative biology and taxonomic classification.</title>
        <authorList>
            <person name="Goeker M."/>
        </authorList>
    </citation>
    <scope>NUCLEOTIDE SEQUENCE [LARGE SCALE GENOMIC DNA]</scope>
    <source>
        <strain evidence="2 3">DSM 26723</strain>
    </source>
</reference>
<dbReference type="RefSeq" id="WP_184334735.1">
    <property type="nucleotide sequence ID" value="NZ_JACHHZ010000005.1"/>
</dbReference>
<sequence length="236" mass="26377">MEIEIDFVAVRRLTSREYGQARQEIASLGIAAAFAQSQQRHDERLASAADAPALACKAGCSWCCHFSVDVRAVEAFRILDYVREHFSLAEQERVRQEIAKNSLEVAPLDDLERMKRTVRCPFLVEGRCSIYPVRPQTCRNYHATDAAGCQKSYEEPDNLDIDPEFAPLVYQAGGAHVEAFARAMEDAGFDVTAYELNVALTAAMTEPASRERFEAGQAPFESTQGDEVPSEFMEER</sequence>
<gene>
    <name evidence="2" type="ORF">HNQ60_004243</name>
</gene>
<keyword evidence="3" id="KW-1185">Reference proteome</keyword>
<evidence type="ECO:0000313" key="2">
    <source>
        <dbReference type="EMBL" id="MBB6095353.1"/>
    </source>
</evidence>
<dbReference type="Proteomes" id="UP000588068">
    <property type="component" value="Unassembled WGS sequence"/>
</dbReference>